<comment type="caution">
    <text evidence="2">The sequence shown here is derived from an EMBL/GenBank/DDBJ whole genome shotgun (WGS) entry which is preliminary data.</text>
</comment>
<evidence type="ECO:0008006" key="4">
    <source>
        <dbReference type="Google" id="ProtNLM"/>
    </source>
</evidence>
<feature type="chain" id="PRO_5045043389" description="Lipoprotein" evidence="1">
    <location>
        <begin position="26"/>
        <end position="158"/>
    </location>
</feature>
<evidence type="ECO:0000313" key="2">
    <source>
        <dbReference type="EMBL" id="GGN86507.1"/>
    </source>
</evidence>
<accession>A0ABQ2KN90</accession>
<reference evidence="3" key="1">
    <citation type="journal article" date="2019" name="Int. J. Syst. Evol. Microbiol.">
        <title>The Global Catalogue of Microorganisms (GCM) 10K type strain sequencing project: providing services to taxonomists for standard genome sequencing and annotation.</title>
        <authorList>
            <consortium name="The Broad Institute Genomics Platform"/>
            <consortium name="The Broad Institute Genome Sequencing Center for Infectious Disease"/>
            <person name="Wu L."/>
            <person name="Ma J."/>
        </authorList>
    </citation>
    <scope>NUCLEOTIDE SEQUENCE [LARGE SCALE GENOMIC DNA]</scope>
    <source>
        <strain evidence="3">CGMCC 1.6960</strain>
    </source>
</reference>
<dbReference type="PROSITE" id="PS51257">
    <property type="entry name" value="PROKAR_LIPOPROTEIN"/>
    <property type="match status" value="1"/>
</dbReference>
<feature type="signal peptide" evidence="1">
    <location>
        <begin position="1"/>
        <end position="25"/>
    </location>
</feature>
<dbReference type="EMBL" id="BMLM01000002">
    <property type="protein sequence ID" value="GGN86507.1"/>
    <property type="molecule type" value="Genomic_DNA"/>
</dbReference>
<dbReference type="Proteomes" id="UP000626982">
    <property type="component" value="Unassembled WGS sequence"/>
</dbReference>
<keyword evidence="1" id="KW-0732">Signal</keyword>
<keyword evidence="3" id="KW-1185">Reference proteome</keyword>
<name>A0ABQ2KN90_9MICO</name>
<gene>
    <name evidence="2" type="ORF">GCM10010968_20160</name>
</gene>
<protein>
    <recommendedName>
        <fullName evidence="4">Lipoprotein</fullName>
    </recommendedName>
</protein>
<evidence type="ECO:0000313" key="3">
    <source>
        <dbReference type="Proteomes" id="UP000626982"/>
    </source>
</evidence>
<sequence length="158" mass="16558">MRAAARATAPAAVLAAAVLLGGCAADDGLESISVERAAAQHRAAMCTVLDGDGDLQAAIERGDADEIAEAALERVRQLDGIGPIGGEDEVWPEGAEAAWRVEEELRHELDWAMAVADAGWAEGAARIPAPGAEERDRLDREAREALGLPLDDAELCRP</sequence>
<dbReference type="RefSeq" id="WP_188718190.1">
    <property type="nucleotide sequence ID" value="NZ_BAABBD010000007.1"/>
</dbReference>
<evidence type="ECO:0000256" key="1">
    <source>
        <dbReference type="SAM" id="SignalP"/>
    </source>
</evidence>
<organism evidence="2 3">
    <name type="scientific">Agrococcus terreus</name>
    <dbReference type="NCBI Taxonomy" id="574649"/>
    <lineage>
        <taxon>Bacteria</taxon>
        <taxon>Bacillati</taxon>
        <taxon>Actinomycetota</taxon>
        <taxon>Actinomycetes</taxon>
        <taxon>Micrococcales</taxon>
        <taxon>Microbacteriaceae</taxon>
        <taxon>Agrococcus</taxon>
    </lineage>
</organism>
<proteinExistence type="predicted"/>